<evidence type="ECO:0008006" key="5">
    <source>
        <dbReference type="Google" id="ProtNLM"/>
    </source>
</evidence>
<feature type="region of interest" description="Disordered" evidence="1">
    <location>
        <begin position="140"/>
        <end position="165"/>
    </location>
</feature>
<accession>A0ABY4M7R5</accession>
<dbReference type="RefSeq" id="WP_248864286.1">
    <property type="nucleotide sequence ID" value="NZ_CP086322.1"/>
</dbReference>
<evidence type="ECO:0000256" key="2">
    <source>
        <dbReference type="SAM" id="Phobius"/>
    </source>
</evidence>
<evidence type="ECO:0000256" key="1">
    <source>
        <dbReference type="SAM" id="MobiDB-lite"/>
    </source>
</evidence>
<keyword evidence="2" id="KW-1133">Transmembrane helix</keyword>
<dbReference type="EMBL" id="CP086322">
    <property type="protein sequence ID" value="UQA93407.1"/>
    <property type="molecule type" value="Genomic_DNA"/>
</dbReference>
<gene>
    <name evidence="3" type="ORF">K9S39_17515</name>
</gene>
<feature type="transmembrane region" description="Helical" evidence="2">
    <location>
        <begin position="87"/>
        <end position="106"/>
    </location>
</feature>
<keyword evidence="4" id="KW-1185">Reference proteome</keyword>
<proteinExistence type="predicted"/>
<organism evidence="3 4">
    <name type="scientific">Streptomyces halobius</name>
    <dbReference type="NCBI Taxonomy" id="2879846"/>
    <lineage>
        <taxon>Bacteria</taxon>
        <taxon>Bacillati</taxon>
        <taxon>Actinomycetota</taxon>
        <taxon>Actinomycetes</taxon>
        <taxon>Kitasatosporales</taxon>
        <taxon>Streptomycetaceae</taxon>
        <taxon>Streptomyces</taxon>
    </lineage>
</organism>
<feature type="transmembrane region" description="Helical" evidence="2">
    <location>
        <begin position="12"/>
        <end position="33"/>
    </location>
</feature>
<feature type="compositionally biased region" description="Gly residues" evidence="1">
    <location>
        <begin position="144"/>
        <end position="154"/>
    </location>
</feature>
<reference evidence="3" key="1">
    <citation type="submission" date="2021-10" db="EMBL/GenBank/DDBJ databases">
        <title>Streptomyces nigrumlapis sp.nov.,an antimicrobial producing actinobacterium isolated from Black Gobi rocks.</title>
        <authorList>
            <person name="Wen Y."/>
            <person name="Zhang W."/>
            <person name="Liu X.G."/>
        </authorList>
    </citation>
    <scope>NUCLEOTIDE SEQUENCE</scope>
    <source>
        <strain evidence="3">ST13-2-2</strain>
    </source>
</reference>
<sequence>MGGVNAARRPVALVAAVVLVLEAVGIVLLNWILSIAVDEQQMSMAGLQPGAMSTGALVAGVLFGLYLLFCALIVLRGALRDRAPGGFARIVLISCAVVQGVLGALSVGLVGWGAFLAMMVVLGLIVLTLMAYDAPGRGTEGEGAAAGDGPGGTPNGAPPAAAGSA</sequence>
<feature type="transmembrane region" description="Helical" evidence="2">
    <location>
        <begin position="112"/>
        <end position="132"/>
    </location>
</feature>
<keyword evidence="2" id="KW-0472">Membrane</keyword>
<dbReference type="Proteomes" id="UP000830115">
    <property type="component" value="Chromosome"/>
</dbReference>
<protein>
    <recommendedName>
        <fullName evidence="5">Integral membrane protein</fullName>
    </recommendedName>
</protein>
<evidence type="ECO:0000313" key="3">
    <source>
        <dbReference type="EMBL" id="UQA93407.1"/>
    </source>
</evidence>
<name>A0ABY4M7R5_9ACTN</name>
<evidence type="ECO:0000313" key="4">
    <source>
        <dbReference type="Proteomes" id="UP000830115"/>
    </source>
</evidence>
<feature type="transmembrane region" description="Helical" evidence="2">
    <location>
        <begin position="53"/>
        <end position="75"/>
    </location>
</feature>
<keyword evidence="2" id="KW-0812">Transmembrane</keyword>